<feature type="transmembrane region" description="Helical" evidence="1">
    <location>
        <begin position="12"/>
        <end position="30"/>
    </location>
</feature>
<dbReference type="SUPFAM" id="SSF52980">
    <property type="entry name" value="Restriction endonuclease-like"/>
    <property type="match status" value="1"/>
</dbReference>
<sequence>MGEYGGMGELSGPFVGSWAVAAGLVTVWGLRGGGYRRVMTDVYVPRGVLLGPRERAVAVGCWAKKRGVLVGVSAMAMFGSRYVDEGLPAEIALRSSRHAPEGVRVVRDRIAEDEWCEIDGFRVTTPVRTAYDIARRYPRDVAVPLLDSHCGTTGIRPEQVLDLATAASHSRDRGVSHVHAALSLVDPGSESPQESRTRLLLIDNGFPSPQTQIVVRDGRGNFVARLDMGWSEWQIALEYDGAQHWTDPKQRSRDIDRLAALESLGWIIIRLTAAHLRNPHLILTRLRAAIATRAIR</sequence>
<gene>
    <name evidence="2" type="ORF">NS506_01251</name>
</gene>
<dbReference type="InterPro" id="IPR011335">
    <property type="entry name" value="Restrct_endonuc-II-like"/>
</dbReference>
<keyword evidence="1" id="KW-0812">Transmembrane</keyword>
<dbReference type="Gene3D" id="3.40.960.10">
    <property type="entry name" value="VSR Endonuclease"/>
    <property type="match status" value="1"/>
</dbReference>
<name>A0ABC8AMD8_9NOCA</name>
<dbReference type="AlphaFoldDB" id="A0ABC8AMD8"/>
<keyword evidence="1" id="KW-1133">Transmembrane helix</keyword>
<dbReference type="Proteomes" id="UP000180166">
    <property type="component" value="Chromosome"/>
</dbReference>
<evidence type="ECO:0000256" key="1">
    <source>
        <dbReference type="SAM" id="Phobius"/>
    </source>
</evidence>
<keyword evidence="1" id="KW-0472">Membrane</keyword>
<dbReference type="EMBL" id="CP017839">
    <property type="protein sequence ID" value="APA95324.1"/>
    <property type="molecule type" value="Genomic_DNA"/>
</dbReference>
<evidence type="ECO:0000313" key="3">
    <source>
        <dbReference type="Proteomes" id="UP000180166"/>
    </source>
</evidence>
<reference evidence="2 3" key="1">
    <citation type="submission" date="2016-10" db="EMBL/GenBank/DDBJ databases">
        <title>Genome sequence of Nocardia seriolae strain EM150506, isolated from Anguila japonica.</title>
        <authorList>
            <person name="Han H.-J."/>
        </authorList>
    </citation>
    <scope>NUCLEOTIDE SEQUENCE [LARGE SCALE GENOMIC DNA]</scope>
    <source>
        <strain evidence="2 3">EM150506</strain>
    </source>
</reference>
<dbReference type="KEGG" id="nsr:NS506_01251"/>
<accession>A0ABC8AMD8</accession>
<protein>
    <recommendedName>
        <fullName evidence="4">DUF559 domain-containing protein</fullName>
    </recommendedName>
</protein>
<evidence type="ECO:0008006" key="4">
    <source>
        <dbReference type="Google" id="ProtNLM"/>
    </source>
</evidence>
<proteinExistence type="predicted"/>
<organism evidence="2 3">
    <name type="scientific">Nocardia seriolae</name>
    <dbReference type="NCBI Taxonomy" id="37332"/>
    <lineage>
        <taxon>Bacteria</taxon>
        <taxon>Bacillati</taxon>
        <taxon>Actinomycetota</taxon>
        <taxon>Actinomycetes</taxon>
        <taxon>Mycobacteriales</taxon>
        <taxon>Nocardiaceae</taxon>
        <taxon>Nocardia</taxon>
    </lineage>
</organism>
<evidence type="ECO:0000313" key="2">
    <source>
        <dbReference type="EMBL" id="APA95324.1"/>
    </source>
</evidence>